<protein>
    <submittedName>
        <fullName evidence="1">Uncharacterized protein</fullName>
    </submittedName>
</protein>
<keyword evidence="2" id="KW-1185">Reference proteome</keyword>
<comment type="caution">
    <text evidence="1">The sequence shown here is derived from an EMBL/GenBank/DDBJ whole genome shotgun (WGS) entry which is preliminary data.</text>
</comment>
<reference evidence="1" key="1">
    <citation type="submission" date="2020-08" db="EMBL/GenBank/DDBJ databases">
        <title>Multicomponent nature underlies the extraordinary mechanical properties of spider dragline silk.</title>
        <authorList>
            <person name="Kono N."/>
            <person name="Nakamura H."/>
            <person name="Mori M."/>
            <person name="Yoshida Y."/>
            <person name="Ohtoshi R."/>
            <person name="Malay A.D."/>
            <person name="Moran D.A.P."/>
            <person name="Tomita M."/>
            <person name="Numata K."/>
            <person name="Arakawa K."/>
        </authorList>
    </citation>
    <scope>NUCLEOTIDE SEQUENCE</scope>
</reference>
<organism evidence="1 2">
    <name type="scientific">Trichonephila inaurata madagascariensis</name>
    <dbReference type="NCBI Taxonomy" id="2747483"/>
    <lineage>
        <taxon>Eukaryota</taxon>
        <taxon>Metazoa</taxon>
        <taxon>Ecdysozoa</taxon>
        <taxon>Arthropoda</taxon>
        <taxon>Chelicerata</taxon>
        <taxon>Arachnida</taxon>
        <taxon>Araneae</taxon>
        <taxon>Araneomorphae</taxon>
        <taxon>Entelegynae</taxon>
        <taxon>Araneoidea</taxon>
        <taxon>Nephilidae</taxon>
        <taxon>Trichonephila</taxon>
        <taxon>Trichonephila inaurata</taxon>
    </lineage>
</organism>
<sequence>MHASFLIVNIHRDTITARCFWGVHSQQPTSLGKPSLPEIHTSLYLCRDDAPLHQGPPLSLSFTCLPSTNGLEGGSCEWILSHQHHTWLKDENLDLLPEDSLFCNESCG</sequence>
<gene>
    <name evidence="1" type="ORF">TNIN_250161</name>
</gene>
<evidence type="ECO:0000313" key="2">
    <source>
        <dbReference type="Proteomes" id="UP000886998"/>
    </source>
</evidence>
<proteinExistence type="predicted"/>
<dbReference type="EMBL" id="BMAV01015112">
    <property type="protein sequence ID" value="GFY64157.1"/>
    <property type="molecule type" value="Genomic_DNA"/>
</dbReference>
<dbReference type="OrthoDB" id="6458758at2759"/>
<evidence type="ECO:0000313" key="1">
    <source>
        <dbReference type="EMBL" id="GFY64157.1"/>
    </source>
</evidence>
<accession>A0A8X6Y4K6</accession>
<dbReference type="Proteomes" id="UP000886998">
    <property type="component" value="Unassembled WGS sequence"/>
</dbReference>
<dbReference type="AlphaFoldDB" id="A0A8X6Y4K6"/>
<name>A0A8X6Y4K6_9ARAC</name>